<dbReference type="STRING" id="1458461.BN1012_Phect2676"/>
<dbReference type="SUPFAM" id="SSF52540">
    <property type="entry name" value="P-loop containing nucleoside triphosphate hydrolases"/>
    <property type="match status" value="2"/>
</dbReference>
<dbReference type="EMBL" id="HG966617">
    <property type="protein sequence ID" value="CDO60889.1"/>
    <property type="molecule type" value="Genomic_DNA"/>
</dbReference>
<evidence type="ECO:0000256" key="5">
    <source>
        <dbReference type="SAM" id="MobiDB-lite"/>
    </source>
</evidence>
<evidence type="ECO:0000313" key="7">
    <source>
        <dbReference type="EMBL" id="CDO60889.1"/>
    </source>
</evidence>
<organism evidence="7 8">
    <name type="scientific">Candidatus Phaeomarinibacter ectocarpi</name>
    <dbReference type="NCBI Taxonomy" id="1458461"/>
    <lineage>
        <taxon>Bacteria</taxon>
        <taxon>Pseudomonadati</taxon>
        <taxon>Pseudomonadota</taxon>
        <taxon>Alphaproteobacteria</taxon>
        <taxon>Hyphomicrobiales</taxon>
        <taxon>Parvibaculaceae</taxon>
        <taxon>Candidatus Phaeomarinibacter</taxon>
    </lineage>
</organism>
<keyword evidence="4 7" id="KW-0067">ATP-binding</keyword>
<proteinExistence type="inferred from homology"/>
<dbReference type="GO" id="GO:0005524">
    <property type="term" value="F:ATP binding"/>
    <property type="evidence" value="ECO:0007669"/>
    <property type="project" value="UniProtKB-KW"/>
</dbReference>
<feature type="domain" description="ABC transporter" evidence="6">
    <location>
        <begin position="311"/>
        <end position="529"/>
    </location>
</feature>
<dbReference type="HOGENOM" id="CLU_000604_36_0_5"/>
<feature type="region of interest" description="Disordered" evidence="5">
    <location>
        <begin position="522"/>
        <end position="564"/>
    </location>
</feature>
<accession>X5MH17</accession>
<dbReference type="InterPro" id="IPR017871">
    <property type="entry name" value="ABC_transporter-like_CS"/>
</dbReference>
<sequence>MLQINELTYRIGDRVLMENATAGVPEGKHVGVVGRNGAGKSTLFGLINGDLPPDAGSISVPKNWRIGGVEQEAPATDKSLLETVLEADTERLELLAEAETVTDPNRIAEVHTRLADIDAHSAPARAASILAGLGFNEVDQARPTRDFSGGWRMRVALAALLFTTPDLLLLDEPTNYLDLEGTIWLVDYLRKYPRTLLIVSHDRDLLDQVASGILHLEHRRLSYYPGNFERFQRLKSEQAAHDLALRKKLDDKRKHMTAFVERFRAKASKARQAQSRLKALSKLDLPTILADEHSARISLQGPEDLLPPPIITMENAAVGYSDNPPVLSNMTLRIDQDDRIALLGANGNGKSTFAKLVTSRLKQASGTLRRSPRLRIGYFAQHQVDELADGLTPYQNMRQRMEKFGEVTDAQVRARVGAIGFSGQRADVKVADLSGGEKARLLLAIATFDKPHMLVLDEPTNHLDMEGRDQLVNAINEYSGAVILISHDQHLIDSCADRLWLVHDGKVQSFDGDMDDYRRLLLSQRGRPGSTKTSSLSDDATARAPEAPRAKDVRKATAQQRAGIAPLKKSADDAEFKIIELEEKIAKMDAVLADGSLFERDPKKADLISRARGELGTRLEKAEDNWMKLTQKYEAALAKLENADA</sequence>
<keyword evidence="8" id="KW-1185">Reference proteome</keyword>
<dbReference type="Gene3D" id="1.10.287.380">
    <property type="entry name" value="Valyl-tRNA synthetase, C-terminal domain"/>
    <property type="match status" value="1"/>
</dbReference>
<dbReference type="InterPro" id="IPR003439">
    <property type="entry name" value="ABC_transporter-like_ATP-bd"/>
</dbReference>
<dbReference type="CDD" id="cd03221">
    <property type="entry name" value="ABCF_EF-3"/>
    <property type="match status" value="2"/>
</dbReference>
<evidence type="ECO:0000259" key="6">
    <source>
        <dbReference type="PROSITE" id="PS50893"/>
    </source>
</evidence>
<dbReference type="Pfam" id="PF12848">
    <property type="entry name" value="ABC_tran_Xtn"/>
    <property type="match status" value="1"/>
</dbReference>
<dbReference type="InterPro" id="IPR050611">
    <property type="entry name" value="ABCF"/>
</dbReference>
<dbReference type="GO" id="GO:0016887">
    <property type="term" value="F:ATP hydrolysis activity"/>
    <property type="evidence" value="ECO:0007669"/>
    <property type="project" value="InterPro"/>
</dbReference>
<dbReference type="FunFam" id="3.40.50.300:FF:000011">
    <property type="entry name" value="Putative ABC transporter ATP-binding component"/>
    <property type="match status" value="1"/>
</dbReference>
<dbReference type="InterPro" id="IPR003593">
    <property type="entry name" value="AAA+_ATPase"/>
</dbReference>
<dbReference type="Pfam" id="PF00005">
    <property type="entry name" value="ABC_tran"/>
    <property type="match status" value="2"/>
</dbReference>
<dbReference type="Gene3D" id="3.40.50.300">
    <property type="entry name" value="P-loop containing nucleotide triphosphate hydrolases"/>
    <property type="match status" value="2"/>
</dbReference>
<dbReference type="KEGG" id="pect:BN1012_Phect2676"/>
<dbReference type="InterPro" id="IPR027417">
    <property type="entry name" value="P-loop_NTPase"/>
</dbReference>
<dbReference type="InterPro" id="IPR032781">
    <property type="entry name" value="ABC_tran_Xtn"/>
</dbReference>
<feature type="domain" description="ABC transporter" evidence="6">
    <location>
        <begin position="2"/>
        <end position="243"/>
    </location>
</feature>
<keyword evidence="2" id="KW-0677">Repeat</keyword>
<dbReference type="InterPro" id="IPR037118">
    <property type="entry name" value="Val-tRNA_synth_C_sf"/>
</dbReference>
<dbReference type="Proteomes" id="UP000032160">
    <property type="component" value="Chromosome I"/>
</dbReference>
<gene>
    <name evidence="7" type="ORF">BN1012_Phect2676</name>
</gene>
<evidence type="ECO:0000256" key="2">
    <source>
        <dbReference type="ARBA" id="ARBA00022737"/>
    </source>
</evidence>
<keyword evidence="3" id="KW-0547">Nucleotide-binding</keyword>
<name>X5MH17_9HYPH</name>
<dbReference type="OrthoDB" id="9808609at2"/>
<dbReference type="AlphaFoldDB" id="X5MH17"/>
<dbReference type="PANTHER" id="PTHR19211:SF14">
    <property type="entry name" value="ATP-BINDING CASSETTE SUB-FAMILY F MEMBER 1"/>
    <property type="match status" value="1"/>
</dbReference>
<dbReference type="PROSITE" id="PS50893">
    <property type="entry name" value="ABC_TRANSPORTER_2"/>
    <property type="match status" value="2"/>
</dbReference>
<reference evidence="7 8" key="1">
    <citation type="journal article" date="2014" name="Front. Genet.">
        <title>Genome and metabolic network of "Candidatus Phaeomarinobacter ectocarpi" Ec32, a new candidate genus of Alphaproteobacteria frequently associated with brown algae.</title>
        <authorList>
            <person name="Dittami S.M."/>
            <person name="Barbeyron T."/>
            <person name="Boyen C."/>
            <person name="Cambefort J."/>
            <person name="Collet G."/>
            <person name="Delage L."/>
            <person name="Gobet A."/>
            <person name="Groisillier A."/>
            <person name="Leblanc C."/>
            <person name="Michel G."/>
            <person name="Scornet D."/>
            <person name="Siegel A."/>
            <person name="Tapia J.E."/>
            <person name="Tonon T."/>
        </authorList>
    </citation>
    <scope>NUCLEOTIDE SEQUENCE [LARGE SCALE GENOMIC DNA]</scope>
    <source>
        <strain evidence="7 8">Ec32</strain>
    </source>
</reference>
<evidence type="ECO:0000256" key="1">
    <source>
        <dbReference type="ARBA" id="ARBA00005417"/>
    </source>
</evidence>
<dbReference type="RefSeq" id="WP_043948826.1">
    <property type="nucleotide sequence ID" value="NZ_HG966617.1"/>
</dbReference>
<feature type="compositionally biased region" description="Basic and acidic residues" evidence="5">
    <location>
        <begin position="546"/>
        <end position="555"/>
    </location>
</feature>
<evidence type="ECO:0000256" key="4">
    <source>
        <dbReference type="ARBA" id="ARBA00022840"/>
    </source>
</evidence>
<dbReference type="PANTHER" id="PTHR19211">
    <property type="entry name" value="ATP-BINDING TRANSPORT PROTEIN-RELATED"/>
    <property type="match status" value="1"/>
</dbReference>
<dbReference type="SMART" id="SM00382">
    <property type="entry name" value="AAA"/>
    <property type="match status" value="2"/>
</dbReference>
<evidence type="ECO:0000256" key="3">
    <source>
        <dbReference type="ARBA" id="ARBA00022741"/>
    </source>
</evidence>
<protein>
    <submittedName>
        <fullName evidence="7">ABC transporter, ATP-binding protein</fullName>
    </submittedName>
</protein>
<comment type="similarity">
    <text evidence="1">Belongs to the ABC transporter superfamily.</text>
</comment>
<evidence type="ECO:0000313" key="8">
    <source>
        <dbReference type="Proteomes" id="UP000032160"/>
    </source>
</evidence>
<dbReference type="PROSITE" id="PS00211">
    <property type="entry name" value="ABC_TRANSPORTER_1"/>
    <property type="match status" value="2"/>
</dbReference>